<evidence type="ECO:0000313" key="3">
    <source>
        <dbReference type="Proteomes" id="UP000886883"/>
    </source>
</evidence>
<proteinExistence type="predicted"/>
<gene>
    <name evidence="2" type="ORF">H9763_11610</name>
</gene>
<dbReference type="Gene3D" id="2.40.260.10">
    <property type="entry name" value="Sortase"/>
    <property type="match status" value="1"/>
</dbReference>
<dbReference type="CDD" id="cd05826">
    <property type="entry name" value="Sortase_B"/>
    <property type="match status" value="1"/>
</dbReference>
<dbReference type="InterPro" id="IPR023365">
    <property type="entry name" value="Sortase_dom-sf"/>
</dbReference>
<feature type="compositionally biased region" description="Basic and acidic residues" evidence="1">
    <location>
        <begin position="17"/>
        <end position="31"/>
    </location>
</feature>
<reference evidence="2" key="1">
    <citation type="journal article" date="2021" name="PeerJ">
        <title>Extensive microbial diversity within the chicken gut microbiome revealed by metagenomics and culture.</title>
        <authorList>
            <person name="Gilroy R."/>
            <person name="Ravi A."/>
            <person name="Getino M."/>
            <person name="Pursley I."/>
            <person name="Horton D.L."/>
            <person name="Alikhan N.F."/>
            <person name="Baker D."/>
            <person name="Gharbi K."/>
            <person name="Hall N."/>
            <person name="Watson M."/>
            <person name="Adriaenssens E.M."/>
            <person name="Foster-Nyarko E."/>
            <person name="Jarju S."/>
            <person name="Secka A."/>
            <person name="Antonio M."/>
            <person name="Oren A."/>
            <person name="Chaudhuri R.R."/>
            <person name="La Ragione R."/>
            <person name="Hildebrand F."/>
            <person name="Pallen M.J."/>
        </authorList>
    </citation>
    <scope>NUCLEOTIDE SEQUENCE</scope>
    <source>
        <strain evidence="2">USAMLcec3-2134</strain>
    </source>
</reference>
<dbReference type="EMBL" id="DWXE01000043">
    <property type="protein sequence ID" value="HJB92094.1"/>
    <property type="molecule type" value="Genomic_DNA"/>
</dbReference>
<name>A0A9D2MST1_9FIRM</name>
<accession>A0A9D2MST1</accession>
<evidence type="ECO:0000313" key="2">
    <source>
        <dbReference type="EMBL" id="HJB92094.1"/>
    </source>
</evidence>
<organism evidence="2 3">
    <name type="scientific">Candidatus Eisenbergiella merdigallinarum</name>
    <dbReference type="NCBI Taxonomy" id="2838552"/>
    <lineage>
        <taxon>Bacteria</taxon>
        <taxon>Bacillati</taxon>
        <taxon>Bacillota</taxon>
        <taxon>Clostridia</taxon>
        <taxon>Lachnospirales</taxon>
        <taxon>Lachnospiraceae</taxon>
        <taxon>Eisenbergiella</taxon>
    </lineage>
</organism>
<sequence length="239" mass="27360">MSVCFSTFTGCQPSGFDHSEQETAGEERAETSRPPSLTLDDFLTESGRLDLAKLQEYNPECYAWLDIPDTEMSFPLMQPAEDLSWYLSHDFFGNADEDGCIYTEYYNGKDFGDPNTVIYGRNADGRFGGLHQYQDRDFFDSHSEILVYTGDAVLEYRVFAAYPFDDRHLLMNWDFWNPDVFSVYLSGILSQRKMDVFLNPDAEVSEEDRIVTLSTGVDGEPQKRYLVQAVLVLQEDVSE</sequence>
<protein>
    <submittedName>
        <fullName evidence="2">Class B sortase</fullName>
    </submittedName>
</protein>
<feature type="region of interest" description="Disordered" evidence="1">
    <location>
        <begin position="15"/>
        <end position="37"/>
    </location>
</feature>
<comment type="caution">
    <text evidence="2">The sequence shown here is derived from an EMBL/GenBank/DDBJ whole genome shotgun (WGS) entry which is preliminary data.</text>
</comment>
<evidence type="ECO:0000256" key="1">
    <source>
        <dbReference type="SAM" id="MobiDB-lite"/>
    </source>
</evidence>
<reference evidence="2" key="2">
    <citation type="submission" date="2021-04" db="EMBL/GenBank/DDBJ databases">
        <authorList>
            <person name="Gilroy R."/>
        </authorList>
    </citation>
    <scope>NUCLEOTIDE SEQUENCE</scope>
    <source>
        <strain evidence="2">USAMLcec3-2134</strain>
    </source>
</reference>
<dbReference type="SUPFAM" id="SSF63817">
    <property type="entry name" value="Sortase"/>
    <property type="match status" value="1"/>
</dbReference>
<dbReference type="InterPro" id="IPR009835">
    <property type="entry name" value="SrtB"/>
</dbReference>
<dbReference type="Proteomes" id="UP000886883">
    <property type="component" value="Unassembled WGS sequence"/>
</dbReference>
<dbReference type="AlphaFoldDB" id="A0A9D2MST1"/>